<evidence type="ECO:0000313" key="6">
    <source>
        <dbReference type="Proteomes" id="UP000016923"/>
    </source>
</evidence>
<dbReference type="InterPro" id="IPR005123">
    <property type="entry name" value="Oxoglu/Fe-dep_dioxygenase_dom"/>
</dbReference>
<name>S3CCN6_OPHP1</name>
<gene>
    <name evidence="5" type="ORF">F503_07522</name>
</gene>
<feature type="region of interest" description="Disordered" evidence="3">
    <location>
        <begin position="328"/>
        <end position="350"/>
    </location>
</feature>
<dbReference type="GO" id="GO:0016491">
    <property type="term" value="F:oxidoreductase activity"/>
    <property type="evidence" value="ECO:0007669"/>
    <property type="project" value="UniProtKB-KW"/>
</dbReference>
<dbReference type="VEuPathDB" id="FungiDB:F503_07522"/>
<accession>S3CCN6</accession>
<dbReference type="InterPro" id="IPR050231">
    <property type="entry name" value="Iron_ascorbate_oxido_reductase"/>
</dbReference>
<feature type="domain" description="Fe2OG dioxygenase" evidence="4">
    <location>
        <begin position="174"/>
        <end position="294"/>
    </location>
</feature>
<dbReference type="GO" id="GO:0046872">
    <property type="term" value="F:metal ion binding"/>
    <property type="evidence" value="ECO:0007669"/>
    <property type="project" value="UniProtKB-KW"/>
</dbReference>
<dbReference type="PANTHER" id="PTHR47990">
    <property type="entry name" value="2-OXOGLUTARATE (2OG) AND FE(II)-DEPENDENT OXYGENASE SUPERFAMILY PROTEIN-RELATED"/>
    <property type="match status" value="1"/>
</dbReference>
<dbReference type="AlphaFoldDB" id="S3CCN6"/>
<comment type="similarity">
    <text evidence="1 2">Belongs to the iron/ascorbate-dependent oxidoreductase family.</text>
</comment>
<keyword evidence="2" id="KW-0479">Metal-binding</keyword>
<keyword evidence="6" id="KW-1185">Reference proteome</keyword>
<dbReference type="InterPro" id="IPR044861">
    <property type="entry name" value="IPNS-like_FE2OG_OXY"/>
</dbReference>
<proteinExistence type="inferred from homology"/>
<evidence type="ECO:0000256" key="3">
    <source>
        <dbReference type="SAM" id="MobiDB-lite"/>
    </source>
</evidence>
<dbReference type="STRING" id="1262450.S3CCN6"/>
<dbReference type="GO" id="GO:0044283">
    <property type="term" value="P:small molecule biosynthetic process"/>
    <property type="evidence" value="ECO:0007669"/>
    <property type="project" value="UniProtKB-ARBA"/>
</dbReference>
<dbReference type="InterPro" id="IPR027443">
    <property type="entry name" value="IPNS-like_sf"/>
</dbReference>
<sequence>MSSECDVKYVDRVIPRISLRDFDARVDEITAELVAAAESYGIFVLTDHPVPQSAIDAQFAAGRRFFDLADSVKDKTPFVTSANAGWEKNSQARPSTGCVDRNESYQMQFSDEHMAGRWVADDDLPGFRNQSLAFMHACHSLSTKLMMCLARGLGLDDDQTFVNAHDITKPDIQTVLRALHYFARDAAAPTPARYCRAGPHADWSFLTLLFQRPGQGGLEMCPGRDAVTDFGHGQGDDWTKIKPAEGEIVCNIGDLLMFWSDDRFKSALHRVRTPTDPAVDYYGDRYSLAFFNQPNSDCVVQGPKHKYPRVTGREFTQLAMKRNFAQLRREQERQERQEQEQERGIQKERQSAMIVPPVEFQAATSFSPYTGSMDAGDSAAASAAFSMAACMASASASAMTASMM</sequence>
<dbReference type="OrthoDB" id="288590at2759"/>
<protein>
    <submittedName>
        <fullName evidence="5">Oxidoreductase domain containing protein</fullName>
    </submittedName>
</protein>
<dbReference type="OMA" id="LMAWSDD"/>
<reference evidence="5 6" key="1">
    <citation type="journal article" date="2013" name="BMC Genomics">
        <title>The genome and transcriptome of the pine saprophyte Ophiostoma piceae, and a comparison with the bark beetle-associated pine pathogen Grosmannia clavigera.</title>
        <authorList>
            <person name="Haridas S."/>
            <person name="Wang Y."/>
            <person name="Lim L."/>
            <person name="Massoumi Alamouti S."/>
            <person name="Jackman S."/>
            <person name="Docking R."/>
            <person name="Robertson G."/>
            <person name="Birol I."/>
            <person name="Bohlmann J."/>
            <person name="Breuil C."/>
        </authorList>
    </citation>
    <scope>NUCLEOTIDE SEQUENCE [LARGE SCALE GENOMIC DNA]</scope>
    <source>
        <strain evidence="5 6">UAMH 11346</strain>
    </source>
</reference>
<dbReference type="eggNOG" id="KOG0143">
    <property type="taxonomic scope" value="Eukaryota"/>
</dbReference>
<evidence type="ECO:0000259" key="4">
    <source>
        <dbReference type="PROSITE" id="PS51471"/>
    </source>
</evidence>
<dbReference type="HOGENOM" id="CLU_010119_6_2_1"/>
<evidence type="ECO:0000256" key="1">
    <source>
        <dbReference type="ARBA" id="ARBA00008056"/>
    </source>
</evidence>
<dbReference type="EMBL" id="KE148147">
    <property type="protein sequence ID" value="EPE09746.1"/>
    <property type="molecule type" value="Genomic_DNA"/>
</dbReference>
<dbReference type="Gene3D" id="2.60.120.330">
    <property type="entry name" value="B-lactam Antibiotic, Isopenicillin N Synthase, Chain"/>
    <property type="match status" value="1"/>
</dbReference>
<dbReference type="Pfam" id="PF14226">
    <property type="entry name" value="DIOX_N"/>
    <property type="match status" value="1"/>
</dbReference>
<keyword evidence="2" id="KW-0408">Iron</keyword>
<dbReference type="Pfam" id="PF03171">
    <property type="entry name" value="2OG-FeII_Oxy"/>
    <property type="match status" value="1"/>
</dbReference>
<evidence type="ECO:0000256" key="2">
    <source>
        <dbReference type="RuleBase" id="RU003682"/>
    </source>
</evidence>
<evidence type="ECO:0000313" key="5">
    <source>
        <dbReference type="EMBL" id="EPE09746.1"/>
    </source>
</evidence>
<dbReference type="Proteomes" id="UP000016923">
    <property type="component" value="Unassembled WGS sequence"/>
</dbReference>
<dbReference type="PROSITE" id="PS51471">
    <property type="entry name" value="FE2OG_OXY"/>
    <property type="match status" value="1"/>
</dbReference>
<dbReference type="SUPFAM" id="SSF51197">
    <property type="entry name" value="Clavaminate synthase-like"/>
    <property type="match status" value="1"/>
</dbReference>
<organism evidence="5 6">
    <name type="scientific">Ophiostoma piceae (strain UAMH 11346)</name>
    <name type="common">Sap stain fungus</name>
    <dbReference type="NCBI Taxonomy" id="1262450"/>
    <lineage>
        <taxon>Eukaryota</taxon>
        <taxon>Fungi</taxon>
        <taxon>Dikarya</taxon>
        <taxon>Ascomycota</taxon>
        <taxon>Pezizomycotina</taxon>
        <taxon>Sordariomycetes</taxon>
        <taxon>Sordariomycetidae</taxon>
        <taxon>Ophiostomatales</taxon>
        <taxon>Ophiostomataceae</taxon>
        <taxon>Ophiostoma</taxon>
    </lineage>
</organism>
<dbReference type="InterPro" id="IPR026992">
    <property type="entry name" value="DIOX_N"/>
</dbReference>
<keyword evidence="2" id="KW-0560">Oxidoreductase</keyword>